<dbReference type="PANTHER" id="PTHR32305">
    <property type="match status" value="1"/>
</dbReference>
<keyword evidence="5" id="KW-1185">Reference proteome</keyword>
<dbReference type="Proteomes" id="UP000186132">
    <property type="component" value="Unassembled WGS sequence"/>
</dbReference>
<evidence type="ECO:0000256" key="1">
    <source>
        <dbReference type="ARBA" id="ARBA00022737"/>
    </source>
</evidence>
<gene>
    <name evidence="4" type="ORF">SAMN05443575_1810</name>
</gene>
<keyword evidence="1" id="KW-0677">Repeat</keyword>
<dbReference type="RefSeq" id="WP_073388796.1">
    <property type="nucleotide sequence ID" value="NZ_FQVU01000002.1"/>
</dbReference>
<proteinExistence type="predicted"/>
<evidence type="ECO:0000259" key="3">
    <source>
        <dbReference type="Pfam" id="PF25023"/>
    </source>
</evidence>
<evidence type="ECO:0000256" key="2">
    <source>
        <dbReference type="SAM" id="MobiDB-lite"/>
    </source>
</evidence>
<dbReference type="Pfam" id="PF25023">
    <property type="entry name" value="TEN_YD-shell"/>
    <property type="match status" value="1"/>
</dbReference>
<evidence type="ECO:0000313" key="5">
    <source>
        <dbReference type="Proteomes" id="UP000186132"/>
    </source>
</evidence>
<feature type="region of interest" description="Disordered" evidence="2">
    <location>
        <begin position="1"/>
        <end position="48"/>
    </location>
</feature>
<feature type="domain" description="Teneurin-like YD-shell" evidence="3">
    <location>
        <begin position="127"/>
        <end position="258"/>
    </location>
</feature>
<feature type="compositionally biased region" description="Polar residues" evidence="2">
    <location>
        <begin position="28"/>
        <end position="41"/>
    </location>
</feature>
<feature type="compositionally biased region" description="Low complexity" evidence="2">
    <location>
        <begin position="16"/>
        <end position="27"/>
    </location>
</feature>
<sequence>MRSYCYDDNGNRTSRDASSSTTDCATANPTSSFDGANQQLTGPDGANSDFAYDLDGNETSAASKPLTNAYTRATGWSDNQQATTVAVNGDPAASSSYLGASQDTLLSAGKSATSSDTLRNTNLGVTRVTGLVNGATSTDMTVTRDPDGLILSLRDSSGDRYYPLSDNQHSVLRIVNATGNAVDSYSYDPFGVRTVNTNAYPQPFGYTGEYTNPTTGLVHLGARWYDPSQGRFTSTDPETHPGDINQTSPYPYAGNDPINHTDPTGHSFFSAVGDFVGTVGTFAGTGAAVGGTIGLFVGGPPGAATGAVIGGAVGTIAGVAYGIADIFVD</sequence>
<evidence type="ECO:0000313" key="4">
    <source>
        <dbReference type="EMBL" id="SHG24932.1"/>
    </source>
</evidence>
<protein>
    <submittedName>
        <fullName evidence="4">RHS repeat-associated core domain-containing protein</fullName>
    </submittedName>
</protein>
<organism evidence="4 5">
    <name type="scientific">Jatrophihabitans endophyticus</name>
    <dbReference type="NCBI Taxonomy" id="1206085"/>
    <lineage>
        <taxon>Bacteria</taxon>
        <taxon>Bacillati</taxon>
        <taxon>Actinomycetota</taxon>
        <taxon>Actinomycetes</taxon>
        <taxon>Jatrophihabitantales</taxon>
        <taxon>Jatrophihabitantaceae</taxon>
        <taxon>Jatrophihabitans</taxon>
    </lineage>
</organism>
<dbReference type="Gene3D" id="2.180.10.10">
    <property type="entry name" value="RHS repeat-associated core"/>
    <property type="match status" value="1"/>
</dbReference>
<dbReference type="PANTHER" id="PTHR32305:SF15">
    <property type="entry name" value="PROTEIN RHSA-RELATED"/>
    <property type="match status" value="1"/>
</dbReference>
<reference evidence="4 5" key="1">
    <citation type="submission" date="2016-11" db="EMBL/GenBank/DDBJ databases">
        <authorList>
            <person name="Jaros S."/>
            <person name="Januszkiewicz K."/>
            <person name="Wedrychowicz H."/>
        </authorList>
    </citation>
    <scope>NUCLEOTIDE SEQUENCE [LARGE SCALE GENOMIC DNA]</scope>
    <source>
        <strain evidence="4 5">DSM 45627</strain>
    </source>
</reference>
<dbReference type="AlphaFoldDB" id="A0A1M5I9K3"/>
<dbReference type="InterPro" id="IPR022385">
    <property type="entry name" value="Rhs_assc_core"/>
</dbReference>
<dbReference type="NCBIfam" id="TIGR03696">
    <property type="entry name" value="Rhs_assc_core"/>
    <property type="match status" value="1"/>
</dbReference>
<accession>A0A1M5I9K3</accession>
<dbReference type="InterPro" id="IPR050708">
    <property type="entry name" value="T6SS_VgrG/RHS"/>
</dbReference>
<name>A0A1M5I9K3_9ACTN</name>
<dbReference type="STRING" id="1206085.SAMN05443575_1810"/>
<dbReference type="OrthoDB" id="291011at2"/>
<dbReference type="InterPro" id="IPR056823">
    <property type="entry name" value="TEN-like_YD-shell"/>
</dbReference>
<dbReference type="EMBL" id="FQVU01000002">
    <property type="protein sequence ID" value="SHG24932.1"/>
    <property type="molecule type" value="Genomic_DNA"/>
</dbReference>